<keyword evidence="7" id="KW-0647">Proteasome</keyword>
<feature type="domain" description="Proteasome activator complex subunit 4 C-terminal" evidence="5">
    <location>
        <begin position="1728"/>
        <end position="1814"/>
    </location>
</feature>
<dbReference type="InParanoid" id="A0A151ZER2"/>
<feature type="domain" description="Proteasome activator Blm10 middle HEAT repeats region" evidence="6">
    <location>
        <begin position="524"/>
        <end position="815"/>
    </location>
</feature>
<evidence type="ECO:0000313" key="7">
    <source>
        <dbReference type="EMBL" id="KYQ92407.1"/>
    </source>
</evidence>
<dbReference type="InterPro" id="IPR035309">
    <property type="entry name" value="PSME4"/>
</dbReference>
<dbReference type="Gene3D" id="1.25.10.10">
    <property type="entry name" value="Leucine-rich Repeat Variant"/>
    <property type="match status" value="1"/>
</dbReference>
<dbReference type="GO" id="GO:0000502">
    <property type="term" value="C:proteasome complex"/>
    <property type="evidence" value="ECO:0007669"/>
    <property type="project" value="UniProtKB-KW"/>
</dbReference>
<dbReference type="OrthoDB" id="17907at2759"/>
<keyword evidence="2" id="KW-0677">Repeat</keyword>
<evidence type="ECO:0000313" key="8">
    <source>
        <dbReference type="Proteomes" id="UP000076078"/>
    </source>
</evidence>
<dbReference type="InterPro" id="IPR032430">
    <property type="entry name" value="Blm10_mid"/>
</dbReference>
<evidence type="ECO:0000256" key="2">
    <source>
        <dbReference type="ARBA" id="ARBA00022737"/>
    </source>
</evidence>
<keyword evidence="8" id="KW-1185">Reference proteome</keyword>
<dbReference type="Proteomes" id="UP000076078">
    <property type="component" value="Unassembled WGS sequence"/>
</dbReference>
<dbReference type="GO" id="GO:0070628">
    <property type="term" value="F:proteasome binding"/>
    <property type="evidence" value="ECO:0007669"/>
    <property type="project" value="InterPro"/>
</dbReference>
<dbReference type="InterPro" id="IPR016024">
    <property type="entry name" value="ARM-type_fold"/>
</dbReference>
<evidence type="ECO:0000256" key="4">
    <source>
        <dbReference type="ARBA" id="ARBA00023204"/>
    </source>
</evidence>
<accession>A0A151ZER2</accession>
<dbReference type="GO" id="GO:0016504">
    <property type="term" value="F:peptidase activator activity"/>
    <property type="evidence" value="ECO:0007669"/>
    <property type="project" value="InterPro"/>
</dbReference>
<dbReference type="GO" id="GO:0010499">
    <property type="term" value="P:proteasomal ubiquitin-independent protein catabolic process"/>
    <property type="evidence" value="ECO:0007669"/>
    <property type="project" value="TreeGrafter"/>
</dbReference>
<comment type="caution">
    <text evidence="7">The sequence shown here is derived from an EMBL/GenBank/DDBJ whole genome shotgun (WGS) entry which is preliminary data.</text>
</comment>
<sequence>MNIVTLDTKDFSYYHYRSRPDLVEFKNDSDEKVLENFKKRISRLYPKAYKDQIEEEQQKMYSEYLKLFDWSIQIADSKSLRASISQFTHSYMELKYPLLKDQYEYLIDKLFQLLFQYMNDAETELSIMTFLVILLLKGKRLITINIDWKPLYEIYKSHYKIDQGKTIVEDDTKVKTMFHKLVMVSRAFFKVEAFEEIHDQIKQYLVPHSNYIFFGLNALNLFLPTYHLSANSPQSGEVPQQIQEYMAIWNWIESLSYWDEKWSDLFYRFIKHGVNYNWRPMSVSIYTLLTRLLDVAIGTPTMVHVKPMKLKAPEHFKSESDSKYKYSCIGKIFVCLMNNQGDTMDLLKSLISKISIYFHPSNQGEWSSDLAEFLLTTCHTVSKRHNLKQLNDNIVNQFIEIVNQPLLNTLYSKKKHFILSACKIIKDLAYISPNIIFPNLINNFYDSFESEEEVNRVISTIEIMSTCFHPLIISNEQFPEGKTHVYNFMQLVITGLDPSYPNKSSASFKFFHRLFSCVLLSDETAYEDDSQADRTTIMSTSSFSDWCVLFIESVLKFILKVSKQSEDSKKREIPPGMFLQETLELFFSQMSDEIYTTILDNLVRYFTKTFEPDYYKQFGMVLKSAVLRDPKQAISKFLPVIQGKILSKSHQILELSDQEYQWYLTLLGYMVFKGGYALVTFKDRLMDILNLLMASDNKIIMKFTSKVVRKLIYSLSKFYPLNNRSVPLNVVQEKTSHIKYWGATSESIVYPIEWFEPTSSEIDFASDLIQKFLYERVVILNEYVESLKQPKSIPLERMKIVNQLKLINSVLRSAISLLPNNSEVIENMYFQDDRYSFKYRNTPFHSVYGQTLLKKFDKVVEYIYESLHKLLVHVREVNDEEVQILQCIAKTYLTLFHGKKDFQNPTNESLFGKWKNLRGLKTRNSLIFKAYKAHLERQNSYNYYQPIRVITQSVITDLLDLSVHRYREVRKQSQDTLKIILVHHPLAKAKIVIPQLLKNITALNSDSEIKGTIYLLSYKSIYKTIKENWNSLKTLIPILLLPLDQKFKQTTRDLFSEFKKKLIGTKYKPLIYLNQSTEMSHLSNGNGSNNGNSNGYHLKYQTTVPKEQIEKAKKFVLKKNQMNLESLHFIIDKVIGLLNSHEKKDTVNWKDHIYLLGSLIYYYTLIFDSIPNTGFKNLNLQLLLDNATIIKNGVLVLIKNMTSDYPLTRMLSLNIISQVISIDNPKYIEYCHTGYWDRAVNINSEDGDDKMQIDNPLELNVQMFYSTIINFFRDDIALIFNSAFMDKLIKFQLLDHDTEGINHKVSVTLSTKSLSGSWPNTRSSINVQYFKIPNAKVYQGLLNILGVDATFDALKSHMETLKSKPSKEELSLLSEIIAGIARYIVTGGLDSDPQRAKEILSYLTEVLMQALGSYSNECIDTYSTAIRYICHNVQYKRLTWLSDFLFKLYESSTNISTLSKSIHFLRGFLAEVSWKSPQLLNRMLEIARKEFSNPYKQVRSEACRLLIRVLNYQVSYPRSPSNGRILLEAPVLPEPSKQMLFDLIKEMDSPHVTEETKTSIKENLMVFVQSTHSKGFGQILTRMLPTLIKPILSLAADPKKEILDLSGICILSMSLSFVFDSDLITQILQQLELSSQSSFWKVRKIVLPFIQIFFFNHSIYMTKEQSDKVFQLVTNLIQDTQIEVREFAKTTLASILISSIDGKRIKQLMDTSIDTLASLGKTTQENLIKKHSLLLTLSSIILSNPYYIPSYFPKILDQLSRYSFSVQPIKSTCESTIIEFWRTHKDSFEQEKLAFSEEEIELMRSTKVSPTYYA</sequence>
<evidence type="ECO:0000259" key="5">
    <source>
        <dbReference type="Pfam" id="PF11919"/>
    </source>
</evidence>
<dbReference type="InterPro" id="IPR011989">
    <property type="entry name" value="ARM-like"/>
</dbReference>
<proteinExistence type="inferred from homology"/>
<dbReference type="OMA" id="ECTQLVP"/>
<name>A0A151ZER2_TIELA</name>
<keyword evidence="3" id="KW-0227">DNA damage</keyword>
<protein>
    <submittedName>
        <fullName evidence="7">Proteasome activator complex subunit 4</fullName>
    </submittedName>
</protein>
<gene>
    <name evidence="7" type="ORF">DLAC_06382</name>
</gene>
<organism evidence="7 8">
    <name type="scientific">Tieghemostelium lacteum</name>
    <name type="common">Slime mold</name>
    <name type="synonym">Dictyostelium lacteum</name>
    <dbReference type="NCBI Taxonomy" id="361077"/>
    <lineage>
        <taxon>Eukaryota</taxon>
        <taxon>Amoebozoa</taxon>
        <taxon>Evosea</taxon>
        <taxon>Eumycetozoa</taxon>
        <taxon>Dictyostelia</taxon>
        <taxon>Dictyosteliales</taxon>
        <taxon>Raperosteliaceae</taxon>
        <taxon>Tieghemostelium</taxon>
    </lineage>
</organism>
<dbReference type="Pfam" id="PF16507">
    <property type="entry name" value="HEAT_PSME4_mid"/>
    <property type="match status" value="1"/>
</dbReference>
<dbReference type="GO" id="GO:0005829">
    <property type="term" value="C:cytosol"/>
    <property type="evidence" value="ECO:0007669"/>
    <property type="project" value="TreeGrafter"/>
</dbReference>
<dbReference type="FunCoup" id="A0A151ZER2">
    <property type="interactions" value="777"/>
</dbReference>
<dbReference type="PANTHER" id="PTHR32170:SF3">
    <property type="entry name" value="PROTEASOME ACTIVATOR COMPLEX SUBUNIT 4"/>
    <property type="match status" value="1"/>
</dbReference>
<reference evidence="7 8" key="1">
    <citation type="submission" date="2015-12" db="EMBL/GenBank/DDBJ databases">
        <title>Dictyostelia acquired genes for synthesis and detection of signals that induce cell-type specialization by lateral gene transfer from prokaryotes.</title>
        <authorList>
            <person name="Gloeckner G."/>
            <person name="Schaap P."/>
        </authorList>
    </citation>
    <scope>NUCLEOTIDE SEQUENCE [LARGE SCALE GENOMIC DNA]</scope>
    <source>
        <strain evidence="7 8">TK</strain>
    </source>
</reference>
<dbReference type="PANTHER" id="PTHR32170">
    <property type="entry name" value="PROTEASOME ACTIVATOR COMPLEX SUBUNIT 4"/>
    <property type="match status" value="1"/>
</dbReference>
<dbReference type="InterPro" id="IPR021843">
    <property type="entry name" value="PSME4_C"/>
</dbReference>
<dbReference type="STRING" id="361077.A0A151ZER2"/>
<comment type="similarity">
    <text evidence="1">Belongs to the BLM10 family.</text>
</comment>
<dbReference type="SUPFAM" id="SSF48371">
    <property type="entry name" value="ARM repeat"/>
    <property type="match status" value="2"/>
</dbReference>
<evidence type="ECO:0000256" key="3">
    <source>
        <dbReference type="ARBA" id="ARBA00022763"/>
    </source>
</evidence>
<dbReference type="GO" id="GO:0006281">
    <property type="term" value="P:DNA repair"/>
    <property type="evidence" value="ECO:0007669"/>
    <property type="project" value="UniProtKB-KW"/>
</dbReference>
<evidence type="ECO:0000256" key="1">
    <source>
        <dbReference type="ARBA" id="ARBA00005739"/>
    </source>
</evidence>
<dbReference type="GO" id="GO:0016607">
    <property type="term" value="C:nuclear speck"/>
    <property type="evidence" value="ECO:0007669"/>
    <property type="project" value="UniProtKB-SubCell"/>
</dbReference>
<dbReference type="EMBL" id="LODT01000029">
    <property type="protein sequence ID" value="KYQ92407.1"/>
    <property type="molecule type" value="Genomic_DNA"/>
</dbReference>
<dbReference type="Pfam" id="PF11919">
    <property type="entry name" value="PSME4_C"/>
    <property type="match status" value="1"/>
</dbReference>
<keyword evidence="4" id="KW-0234">DNA repair</keyword>
<evidence type="ECO:0000259" key="6">
    <source>
        <dbReference type="Pfam" id="PF16507"/>
    </source>
</evidence>